<organism evidence="14 15">
    <name type="scientific">Geospiza parvula</name>
    <name type="common">Small tree-finch</name>
    <name type="synonym">Camarhynchus parvulus</name>
    <dbReference type="NCBI Taxonomy" id="87175"/>
    <lineage>
        <taxon>Eukaryota</taxon>
        <taxon>Metazoa</taxon>
        <taxon>Chordata</taxon>
        <taxon>Craniata</taxon>
        <taxon>Vertebrata</taxon>
        <taxon>Euteleostomi</taxon>
        <taxon>Archelosauria</taxon>
        <taxon>Archosauria</taxon>
        <taxon>Dinosauria</taxon>
        <taxon>Saurischia</taxon>
        <taxon>Theropoda</taxon>
        <taxon>Coelurosauria</taxon>
        <taxon>Aves</taxon>
        <taxon>Neognathae</taxon>
        <taxon>Neoaves</taxon>
        <taxon>Telluraves</taxon>
        <taxon>Australaves</taxon>
        <taxon>Passeriformes</taxon>
        <taxon>Thraupidae</taxon>
        <taxon>Camarhynchus</taxon>
    </lineage>
</organism>
<evidence type="ECO:0000313" key="14">
    <source>
        <dbReference type="Ensembl" id="ENSCPVP00000022897.1"/>
    </source>
</evidence>
<dbReference type="Proteomes" id="UP000694382">
    <property type="component" value="Unassembled WGS sequence"/>
</dbReference>
<evidence type="ECO:0000256" key="6">
    <source>
        <dbReference type="ARBA" id="ARBA00022729"/>
    </source>
</evidence>
<dbReference type="PROSITE" id="PS00250">
    <property type="entry name" value="TGF_BETA_1"/>
    <property type="match status" value="1"/>
</dbReference>
<dbReference type="SMART" id="SM00204">
    <property type="entry name" value="TGFB"/>
    <property type="match status" value="1"/>
</dbReference>
<dbReference type="FunFam" id="2.10.90.10:FF:000005">
    <property type="entry name" value="Inhibin beta A chain"/>
    <property type="match status" value="1"/>
</dbReference>
<reference evidence="14" key="2">
    <citation type="submission" date="2025-09" db="UniProtKB">
        <authorList>
            <consortium name="Ensembl"/>
        </authorList>
    </citation>
    <scope>IDENTIFICATION</scope>
</reference>
<dbReference type="GO" id="GO:0005179">
    <property type="term" value="F:hormone activity"/>
    <property type="evidence" value="ECO:0007669"/>
    <property type="project" value="UniProtKB-KW"/>
</dbReference>
<keyword evidence="6" id="KW-0732">Signal</keyword>
<dbReference type="Ensembl" id="ENSCPVT00000023907.2">
    <property type="protein sequence ID" value="ENSCPVP00000022897.1"/>
    <property type="gene ID" value="ENSCPVG00000016377.2"/>
</dbReference>
<dbReference type="GO" id="GO:0008083">
    <property type="term" value="F:growth factor activity"/>
    <property type="evidence" value="ECO:0007669"/>
    <property type="project" value="UniProtKB-KW"/>
</dbReference>
<evidence type="ECO:0000256" key="7">
    <source>
        <dbReference type="ARBA" id="ARBA00023030"/>
    </source>
</evidence>
<comment type="subunit">
    <text evidence="11">Dimeric, linked by one or more disulfide bonds. Inhibin A is a dimer of alpha and beta-A. Inhibin B is a dimer of alpha and beta-B. Activin A is a homodimer of beta-A. Activin B is a homodimer of beta-B. Activin AB is a dimer of beta-A and beta-B.</text>
</comment>
<evidence type="ECO:0000256" key="10">
    <source>
        <dbReference type="ARBA" id="ARBA00026046"/>
    </source>
</evidence>
<keyword evidence="5" id="KW-0372">Hormone</keyword>
<comment type="similarity">
    <text evidence="3 12">Belongs to the TGF-beta family.</text>
</comment>
<evidence type="ECO:0000256" key="3">
    <source>
        <dbReference type="ARBA" id="ARBA00006656"/>
    </source>
</evidence>
<protein>
    <submittedName>
        <fullName evidence="14">Uncharacterized protein</fullName>
    </submittedName>
</protein>
<reference evidence="14" key="1">
    <citation type="submission" date="2025-08" db="UniProtKB">
        <authorList>
            <consortium name="Ensembl"/>
        </authorList>
    </citation>
    <scope>IDENTIFICATION</scope>
</reference>
<dbReference type="PROSITE" id="PS51362">
    <property type="entry name" value="TGF_BETA_2"/>
    <property type="match status" value="1"/>
</dbReference>
<dbReference type="InterPro" id="IPR029034">
    <property type="entry name" value="Cystine-knot_cytokine"/>
</dbReference>
<proteinExistence type="inferred from homology"/>
<name>A0A8C3NLA0_GEOPR</name>
<dbReference type="InterPro" id="IPR001318">
    <property type="entry name" value="Inhibin_betaC"/>
</dbReference>
<sequence>MAGGGGRRHRPRPQVPKAGPAAPLPVPVPLPVPLPSRARCSRCPSRPIHPGPVRSVPLPRVPVTVPPRRCRCRCSSRAVRWARMAPPGPWLLLLAAVLCAAAAAAEPRCPSCPASPERWLLEEVAKKQLLEKLRLRDRPRLAHAVPRAAVTRALRRLQAGGARRNPGGTGDEEEEEQSYEIISFAETDLTSPSSLGLQFQFSQAQDQDLRILQAQLWLYLRVPHSSLTLRIFLASKIGAGAGGNLTLLGERRLSATGSGWRSFPLLPELQSFFSRHSRTLRLELDGSNVTAELNASWSHQPFLVAKVKVREPGHRVAKRSLRCSQNSNLCCRKDFYVDFRDIGWNDWIIKPEGYQINYCVGQCPLHVAGSPGMASSFHTAVFNLVKANNVQASGHSCCVPTRRRPLSVLYFDRNSNIVKTDIPDMIVDACGCS</sequence>
<evidence type="ECO:0000256" key="9">
    <source>
        <dbReference type="ARBA" id="ARBA00023180"/>
    </source>
</evidence>
<dbReference type="InterPro" id="IPR001111">
    <property type="entry name" value="TGF-b_propeptide"/>
</dbReference>
<keyword evidence="9" id="KW-0325">Glycoprotein</keyword>
<evidence type="ECO:0000256" key="4">
    <source>
        <dbReference type="ARBA" id="ARBA00022525"/>
    </source>
</evidence>
<comment type="function">
    <text evidence="1">Inhibins and activins inhibit and activate, respectively, the secretion of follitropin by the pituitary gland. Inhibins/activins are involved in regulating a number of diverse functions such as hypothalamic and pituitary hormone secretion, gonadal hormone secretion, germ cell development and maturation, erythroid differentiation, insulin secretion, nerve cell survival, embryonic axial development or bone growth, depending on their subunit composition. Inhibins appear to oppose the functions of activins.</text>
</comment>
<dbReference type="CDD" id="cd19406">
    <property type="entry name" value="TGF_beta_INHBC_E"/>
    <property type="match status" value="1"/>
</dbReference>
<evidence type="ECO:0000256" key="5">
    <source>
        <dbReference type="ARBA" id="ARBA00022702"/>
    </source>
</evidence>
<dbReference type="PANTHER" id="PTHR11848:SF6">
    <property type="entry name" value="INHIBIN BETA E CHAIN"/>
    <property type="match status" value="1"/>
</dbReference>
<evidence type="ECO:0000256" key="8">
    <source>
        <dbReference type="ARBA" id="ARBA00023157"/>
    </source>
</evidence>
<feature type="compositionally biased region" description="Basic residues" evidence="13">
    <location>
        <begin position="1"/>
        <end position="12"/>
    </location>
</feature>
<dbReference type="GO" id="GO:0005615">
    <property type="term" value="C:extracellular space"/>
    <property type="evidence" value="ECO:0007669"/>
    <property type="project" value="TreeGrafter"/>
</dbReference>
<dbReference type="SUPFAM" id="SSF57501">
    <property type="entry name" value="Cystine-knot cytokines"/>
    <property type="match status" value="1"/>
</dbReference>
<dbReference type="GO" id="GO:0005125">
    <property type="term" value="F:cytokine activity"/>
    <property type="evidence" value="ECO:0007669"/>
    <property type="project" value="TreeGrafter"/>
</dbReference>
<evidence type="ECO:0000256" key="13">
    <source>
        <dbReference type="SAM" id="MobiDB-lite"/>
    </source>
</evidence>
<dbReference type="Pfam" id="PF00688">
    <property type="entry name" value="TGFb_propeptide"/>
    <property type="match status" value="1"/>
</dbReference>
<evidence type="ECO:0000256" key="12">
    <source>
        <dbReference type="RuleBase" id="RU000354"/>
    </source>
</evidence>
<dbReference type="PRINTS" id="PR00672">
    <property type="entry name" value="INHIBINBC"/>
</dbReference>
<dbReference type="Gene3D" id="2.10.90.10">
    <property type="entry name" value="Cystine-knot cytokines"/>
    <property type="match status" value="1"/>
</dbReference>
<keyword evidence="8" id="KW-1015">Disulfide bond</keyword>
<evidence type="ECO:0000256" key="11">
    <source>
        <dbReference type="ARBA" id="ARBA00065862"/>
    </source>
</evidence>
<accession>A0A8C3NLA0</accession>
<evidence type="ECO:0000256" key="2">
    <source>
        <dbReference type="ARBA" id="ARBA00004613"/>
    </source>
</evidence>
<evidence type="ECO:0000313" key="15">
    <source>
        <dbReference type="Proteomes" id="UP000694382"/>
    </source>
</evidence>
<dbReference type="PANTHER" id="PTHR11848">
    <property type="entry name" value="TGF-BETA FAMILY"/>
    <property type="match status" value="1"/>
</dbReference>
<dbReference type="InterPro" id="IPR001839">
    <property type="entry name" value="TGF-b_C"/>
</dbReference>
<comment type="subcellular location">
    <subcellularLocation>
        <location evidence="2">Secreted</location>
    </subcellularLocation>
</comment>
<dbReference type="Gene3D" id="2.60.120.970">
    <property type="match status" value="1"/>
</dbReference>
<keyword evidence="15" id="KW-1185">Reference proteome</keyword>
<dbReference type="AlphaFoldDB" id="A0A8C3NLA0"/>
<dbReference type="Pfam" id="PF00019">
    <property type="entry name" value="TGF_beta"/>
    <property type="match status" value="1"/>
</dbReference>
<keyword evidence="4" id="KW-0964">Secreted</keyword>
<dbReference type="InterPro" id="IPR015615">
    <property type="entry name" value="TGF-beta-rel"/>
</dbReference>
<keyword evidence="7 12" id="KW-0339">Growth factor</keyword>
<dbReference type="InterPro" id="IPR017948">
    <property type="entry name" value="TGFb_CS"/>
</dbReference>
<evidence type="ECO:0000256" key="1">
    <source>
        <dbReference type="ARBA" id="ARBA00002588"/>
    </source>
</evidence>
<feature type="region of interest" description="Disordered" evidence="13">
    <location>
        <begin position="1"/>
        <end position="27"/>
    </location>
</feature>
<comment type="subunit">
    <text evidence="10">Homodimeric or heterodimeric through association with alpha and beta subunits, linked by one or more disulfide bonds. Inhibins are heterodimers of one alpha and one beta subunit. Activins are homo- or heterodimers of beta subunits only.</text>
</comment>